<evidence type="ECO:0000256" key="1">
    <source>
        <dbReference type="ARBA" id="ARBA00022450"/>
    </source>
</evidence>
<keyword evidence="1" id="KW-0596">Phosphopantetheine</keyword>
<dbReference type="InterPro" id="IPR001031">
    <property type="entry name" value="Thioesterase"/>
</dbReference>
<dbReference type="PANTHER" id="PTHR43775:SF37">
    <property type="entry name" value="SI:DKEY-61P9.11"/>
    <property type="match status" value="1"/>
</dbReference>
<dbReference type="AlphaFoldDB" id="A0A2C5Y3C5"/>
<comment type="caution">
    <text evidence="5">The sequence shown here is derived from an EMBL/GenBank/DDBJ whole genome shotgun (WGS) entry which is preliminary data.</text>
</comment>
<dbReference type="InterPro" id="IPR020806">
    <property type="entry name" value="PKS_PP-bd"/>
</dbReference>
<accession>A0A2C5Y3C5</accession>
<dbReference type="GO" id="GO:0031177">
    <property type="term" value="F:phosphopantetheine binding"/>
    <property type="evidence" value="ECO:0007669"/>
    <property type="project" value="InterPro"/>
</dbReference>
<protein>
    <recommendedName>
        <fullName evidence="4">Carrier domain-containing protein</fullName>
    </recommendedName>
</protein>
<feature type="domain" description="Carrier" evidence="4">
    <location>
        <begin position="22"/>
        <end position="96"/>
    </location>
</feature>
<feature type="region of interest" description="Disordered" evidence="3">
    <location>
        <begin position="96"/>
        <end position="125"/>
    </location>
</feature>
<organism evidence="5 6">
    <name type="scientific">Ophiocordyceps australis</name>
    <dbReference type="NCBI Taxonomy" id="1399860"/>
    <lineage>
        <taxon>Eukaryota</taxon>
        <taxon>Fungi</taxon>
        <taxon>Dikarya</taxon>
        <taxon>Ascomycota</taxon>
        <taxon>Pezizomycotina</taxon>
        <taxon>Sordariomycetes</taxon>
        <taxon>Hypocreomycetidae</taxon>
        <taxon>Hypocreales</taxon>
        <taxon>Ophiocordycipitaceae</taxon>
        <taxon>Ophiocordyceps</taxon>
    </lineage>
</organism>
<dbReference type="SMART" id="SM01294">
    <property type="entry name" value="PKS_PP_betabranch"/>
    <property type="match status" value="1"/>
</dbReference>
<dbReference type="PROSITE" id="PS00012">
    <property type="entry name" value="PHOSPHOPANTETHEINE"/>
    <property type="match status" value="1"/>
</dbReference>
<keyword evidence="2" id="KW-0597">Phosphoprotein</keyword>
<reference evidence="5 6" key="1">
    <citation type="submission" date="2017-06" db="EMBL/GenBank/DDBJ databases">
        <title>Ant-infecting Ophiocordyceps genomes reveal a high diversity of potential behavioral manipulation genes and a possible major role for enterotoxins.</title>
        <authorList>
            <person name="De Bekker C."/>
            <person name="Evans H.C."/>
            <person name="Brachmann A."/>
            <person name="Hughes D.P."/>
        </authorList>
    </citation>
    <scope>NUCLEOTIDE SEQUENCE [LARGE SCALE GENOMIC DNA]</scope>
    <source>
        <strain evidence="5 6">Map64</strain>
    </source>
</reference>
<evidence type="ECO:0000256" key="2">
    <source>
        <dbReference type="ARBA" id="ARBA00022553"/>
    </source>
</evidence>
<dbReference type="Gene3D" id="3.40.50.1820">
    <property type="entry name" value="alpha/beta hydrolase"/>
    <property type="match status" value="1"/>
</dbReference>
<dbReference type="EMBL" id="NJET01000038">
    <property type="protein sequence ID" value="PHH63985.1"/>
    <property type="molecule type" value="Genomic_DNA"/>
</dbReference>
<name>A0A2C5Y3C5_9HYPO</name>
<dbReference type="GO" id="GO:0006633">
    <property type="term" value="P:fatty acid biosynthetic process"/>
    <property type="evidence" value="ECO:0007669"/>
    <property type="project" value="TreeGrafter"/>
</dbReference>
<dbReference type="InterPro" id="IPR009081">
    <property type="entry name" value="PP-bd_ACP"/>
</dbReference>
<evidence type="ECO:0000256" key="3">
    <source>
        <dbReference type="SAM" id="MobiDB-lite"/>
    </source>
</evidence>
<dbReference type="InterPro" id="IPR050091">
    <property type="entry name" value="PKS_NRPS_Biosynth_Enz"/>
</dbReference>
<dbReference type="STRING" id="1399860.A0A2C5Y3C5"/>
<evidence type="ECO:0000313" key="6">
    <source>
        <dbReference type="Proteomes" id="UP000226192"/>
    </source>
</evidence>
<evidence type="ECO:0000259" key="4">
    <source>
        <dbReference type="PROSITE" id="PS50075"/>
    </source>
</evidence>
<dbReference type="PANTHER" id="PTHR43775">
    <property type="entry name" value="FATTY ACID SYNTHASE"/>
    <property type="match status" value="1"/>
</dbReference>
<dbReference type="InterPro" id="IPR006162">
    <property type="entry name" value="Ppantetheine_attach_site"/>
</dbReference>
<proteinExistence type="predicted"/>
<dbReference type="OrthoDB" id="4916841at2759"/>
<dbReference type="GO" id="GO:0005886">
    <property type="term" value="C:plasma membrane"/>
    <property type="evidence" value="ECO:0007669"/>
    <property type="project" value="TreeGrafter"/>
</dbReference>
<gene>
    <name evidence="5" type="ORF">CDD81_5090</name>
</gene>
<keyword evidence="6" id="KW-1185">Reference proteome</keyword>
<dbReference type="GO" id="GO:0005737">
    <property type="term" value="C:cytoplasm"/>
    <property type="evidence" value="ECO:0007669"/>
    <property type="project" value="TreeGrafter"/>
</dbReference>
<dbReference type="Proteomes" id="UP000226192">
    <property type="component" value="Unassembled WGS sequence"/>
</dbReference>
<evidence type="ECO:0000313" key="5">
    <source>
        <dbReference type="EMBL" id="PHH63985.1"/>
    </source>
</evidence>
<dbReference type="GO" id="GO:0004312">
    <property type="term" value="F:fatty acid synthase activity"/>
    <property type="evidence" value="ECO:0007669"/>
    <property type="project" value="TreeGrafter"/>
</dbReference>
<sequence length="522" mass="55501">MSPVSTAIKSPPTACPEPVEHDATYGRVLKIIADEVRIDLSRLQPDCLFADLGLDSLLSLTVTSRINDEMGTSLPPSLFARYPSVKDLRALLDAPLTDMPPDTPELLSGSHSVTEESRASTSAASDDESLSFVVRQAIATQTGMPAQELMPDALLAQLGVDSLLSLSIADSVTQALGAEVSSKHFLDHETLGDMEAALGKALGLVAAAGADTVTKDALVTGEAIIAPGADTATPDADTTVTPDADLLSAPPHATSILLHRPAAPAHASRANLFLLPDGSGSAASYAALAKLDAALTVYGINCPWRTAPLDMSQLGVTTRQVVAKFVAEMRRLQPHGPYLLGGWSAGGIFAYEAVRHLMAAGQRVDQLLLIDAPNPVGLENPPPRMFDFFQRSGVFANMGSGKTVPPWLRHHFESVVDMLDSYKPQPLPSPPPPTLVVYARDGVCKDPSAPQMETSPDDAREMLWLLHNRTDFSASGWASLLGPDSLTVCVLDHVNHFTMMNDGPHMDTMRHHARRAIMAAGS</sequence>
<dbReference type="InterPro" id="IPR029058">
    <property type="entry name" value="AB_hydrolase_fold"/>
</dbReference>
<dbReference type="PROSITE" id="PS50075">
    <property type="entry name" value="CARRIER"/>
    <property type="match status" value="2"/>
</dbReference>
<dbReference type="Pfam" id="PF00550">
    <property type="entry name" value="PP-binding"/>
    <property type="match status" value="2"/>
</dbReference>
<dbReference type="InterPro" id="IPR036736">
    <property type="entry name" value="ACP-like_sf"/>
</dbReference>
<dbReference type="SMART" id="SM00823">
    <property type="entry name" value="PKS_PP"/>
    <property type="match status" value="2"/>
</dbReference>
<dbReference type="Pfam" id="PF00975">
    <property type="entry name" value="Thioesterase"/>
    <property type="match status" value="1"/>
</dbReference>
<dbReference type="SUPFAM" id="SSF53474">
    <property type="entry name" value="alpha/beta-Hydrolases"/>
    <property type="match status" value="1"/>
</dbReference>
<dbReference type="Gene3D" id="1.10.1200.10">
    <property type="entry name" value="ACP-like"/>
    <property type="match status" value="2"/>
</dbReference>
<dbReference type="SUPFAM" id="SSF47336">
    <property type="entry name" value="ACP-like"/>
    <property type="match status" value="2"/>
</dbReference>
<feature type="domain" description="Carrier" evidence="4">
    <location>
        <begin position="128"/>
        <end position="202"/>
    </location>
</feature>